<name>A0A1W1UBN4_PEPAS</name>
<dbReference type="OrthoDB" id="1698889at2"/>
<keyword evidence="2" id="KW-0132">Cell division</keyword>
<dbReference type="RefSeq" id="WP_084229736.1">
    <property type="nucleotide sequence ID" value="NZ_FWWR01000006.1"/>
</dbReference>
<accession>A0A1W1UBN4</accession>
<proteinExistence type="predicted"/>
<evidence type="ECO:0000256" key="1">
    <source>
        <dbReference type="SAM" id="Coils"/>
    </source>
</evidence>
<evidence type="ECO:0000313" key="2">
    <source>
        <dbReference type="EMBL" id="SMB78211.1"/>
    </source>
</evidence>
<keyword evidence="1" id="KW-0175">Coiled coil</keyword>
<sequence>MSSEKVKVQIDDMNFYVVGGEETKVKKFADDLDKRIKTIQNSNYRLNQVQALILTALNILEEKDKEAEKLSNIQEGSVEEKNLNTLNEIEELKAKLNSSISENVKLKEQSERKQKDYDSLINENQKLREDSKQFALKIKELTEEVEKTKSEKNSLEEQIFESQKRIIDLNREIESLNDR</sequence>
<protein>
    <submittedName>
        <fullName evidence="2">Cell division protein ZapA</fullName>
    </submittedName>
</protein>
<dbReference type="InterPro" id="IPR036192">
    <property type="entry name" value="Cell_div_ZapA-like_sf"/>
</dbReference>
<dbReference type="AlphaFoldDB" id="A0A1W1UBN4"/>
<dbReference type="SUPFAM" id="SSF102829">
    <property type="entry name" value="Cell division protein ZapA-like"/>
    <property type="match status" value="1"/>
</dbReference>
<evidence type="ECO:0000313" key="3">
    <source>
        <dbReference type="Proteomes" id="UP000192368"/>
    </source>
</evidence>
<dbReference type="Proteomes" id="UP000192368">
    <property type="component" value="Unassembled WGS sequence"/>
</dbReference>
<keyword evidence="3" id="KW-1185">Reference proteome</keyword>
<dbReference type="STRING" id="573058.SAMN00017477_0033"/>
<gene>
    <name evidence="2" type="ORF">SAMN00017477_0033</name>
</gene>
<feature type="coiled-coil region" evidence="1">
    <location>
        <begin position="82"/>
        <end position="179"/>
    </location>
</feature>
<dbReference type="GO" id="GO:0051301">
    <property type="term" value="P:cell division"/>
    <property type="evidence" value="ECO:0007669"/>
    <property type="project" value="UniProtKB-KW"/>
</dbReference>
<dbReference type="EMBL" id="FWWR01000006">
    <property type="protein sequence ID" value="SMB78211.1"/>
    <property type="molecule type" value="Genomic_DNA"/>
</dbReference>
<keyword evidence="2" id="KW-0131">Cell cycle</keyword>
<organism evidence="2 3">
    <name type="scientific">Peptoniphilus asaccharolyticus DSM 20463</name>
    <dbReference type="NCBI Taxonomy" id="573058"/>
    <lineage>
        <taxon>Bacteria</taxon>
        <taxon>Bacillati</taxon>
        <taxon>Bacillota</taxon>
        <taxon>Tissierellia</taxon>
        <taxon>Tissierellales</taxon>
        <taxon>Peptoniphilaceae</taxon>
        <taxon>Peptoniphilus</taxon>
    </lineage>
</organism>
<reference evidence="3" key="1">
    <citation type="submission" date="2017-04" db="EMBL/GenBank/DDBJ databases">
        <authorList>
            <person name="Varghese N."/>
            <person name="Submissions S."/>
        </authorList>
    </citation>
    <scope>NUCLEOTIDE SEQUENCE [LARGE SCALE GENOMIC DNA]</scope>
    <source>
        <strain evidence="3">DSM 20463</strain>
    </source>
</reference>